<dbReference type="EMBL" id="BAAATM010000012">
    <property type="protein sequence ID" value="GAA2536481.1"/>
    <property type="molecule type" value="Genomic_DNA"/>
</dbReference>
<evidence type="ECO:0000256" key="1">
    <source>
        <dbReference type="SAM" id="MobiDB-lite"/>
    </source>
</evidence>
<accession>A0ABN3NW80</accession>
<keyword evidence="2" id="KW-1133">Transmembrane helix</keyword>
<gene>
    <name evidence="3" type="ORF">GCM10010423_36990</name>
</gene>
<evidence type="ECO:0000313" key="3">
    <source>
        <dbReference type="EMBL" id="GAA2536481.1"/>
    </source>
</evidence>
<comment type="caution">
    <text evidence="3">The sequence shown here is derived from an EMBL/GenBank/DDBJ whole genome shotgun (WGS) entry which is preliminary data.</text>
</comment>
<evidence type="ECO:0000256" key="2">
    <source>
        <dbReference type="SAM" id="Phobius"/>
    </source>
</evidence>
<protein>
    <recommendedName>
        <fullName evidence="5">Integral membrane protein</fullName>
    </recommendedName>
</protein>
<name>A0ABN3NW80_9ACTN</name>
<reference evidence="3 4" key="1">
    <citation type="journal article" date="2019" name="Int. J. Syst. Evol. Microbiol.">
        <title>The Global Catalogue of Microorganisms (GCM) 10K type strain sequencing project: providing services to taxonomists for standard genome sequencing and annotation.</title>
        <authorList>
            <consortium name="The Broad Institute Genomics Platform"/>
            <consortium name="The Broad Institute Genome Sequencing Center for Infectious Disease"/>
            <person name="Wu L."/>
            <person name="Ma J."/>
        </authorList>
    </citation>
    <scope>NUCLEOTIDE SEQUENCE [LARGE SCALE GENOMIC DNA]</scope>
    <source>
        <strain evidence="3 4">JCM 6924</strain>
    </source>
</reference>
<evidence type="ECO:0008006" key="5">
    <source>
        <dbReference type="Google" id="ProtNLM"/>
    </source>
</evidence>
<keyword evidence="4" id="KW-1185">Reference proteome</keyword>
<keyword evidence="2" id="KW-0472">Membrane</keyword>
<feature type="transmembrane region" description="Helical" evidence="2">
    <location>
        <begin position="57"/>
        <end position="78"/>
    </location>
</feature>
<feature type="transmembrane region" description="Helical" evidence="2">
    <location>
        <begin position="84"/>
        <end position="106"/>
    </location>
</feature>
<feature type="region of interest" description="Disordered" evidence="1">
    <location>
        <begin position="110"/>
        <end position="129"/>
    </location>
</feature>
<dbReference type="Proteomes" id="UP001501095">
    <property type="component" value="Unassembled WGS sequence"/>
</dbReference>
<sequence>MVNSGASRGPWVDRKRVPLPLSVPCTLATSAASRAVKDSPMAEPGPFRSPASAVRRCARLLCWSLAVAMAGAAVDAFGPPHTGWWGAVWTLPWWLFAAAALAWAVLRAREKSDPPPPPGCARGDWEQAA</sequence>
<proteinExistence type="predicted"/>
<evidence type="ECO:0000313" key="4">
    <source>
        <dbReference type="Proteomes" id="UP001501095"/>
    </source>
</evidence>
<organism evidence="3 4">
    <name type="scientific">Streptomyces levis</name>
    <dbReference type="NCBI Taxonomy" id="285566"/>
    <lineage>
        <taxon>Bacteria</taxon>
        <taxon>Bacillati</taxon>
        <taxon>Actinomycetota</taxon>
        <taxon>Actinomycetes</taxon>
        <taxon>Kitasatosporales</taxon>
        <taxon>Streptomycetaceae</taxon>
        <taxon>Streptomyces</taxon>
    </lineage>
</organism>
<keyword evidence="2" id="KW-0812">Transmembrane</keyword>